<dbReference type="Proteomes" id="UP001610063">
    <property type="component" value="Unassembled WGS sequence"/>
</dbReference>
<dbReference type="PROSITE" id="PS00061">
    <property type="entry name" value="ADH_SHORT"/>
    <property type="match status" value="1"/>
</dbReference>
<protein>
    <submittedName>
        <fullName evidence="2">SDR family NAD(P)-dependent oxidoreductase</fullName>
    </submittedName>
</protein>
<evidence type="ECO:0000256" key="1">
    <source>
        <dbReference type="RuleBase" id="RU000363"/>
    </source>
</evidence>
<name>A0ABW7N4X9_9BACT</name>
<dbReference type="EMBL" id="JBIPKE010000012">
    <property type="protein sequence ID" value="MFH6982598.1"/>
    <property type="molecule type" value="Genomic_DNA"/>
</dbReference>
<dbReference type="InterPro" id="IPR020904">
    <property type="entry name" value="Sc_DH/Rdtase_CS"/>
</dbReference>
<reference evidence="2 3" key="1">
    <citation type="journal article" date="2013" name="Int. J. Syst. Evol. Microbiol.">
        <title>Marinoscillum luteum sp. nov., isolated from marine sediment.</title>
        <authorList>
            <person name="Cha I.T."/>
            <person name="Park S.J."/>
            <person name="Kim S.J."/>
            <person name="Kim J.G."/>
            <person name="Jung M.Y."/>
            <person name="Shin K.S."/>
            <person name="Kwon K.K."/>
            <person name="Yang S.H."/>
            <person name="Seo Y.S."/>
            <person name="Rhee S.K."/>
        </authorList>
    </citation>
    <scope>NUCLEOTIDE SEQUENCE [LARGE SCALE GENOMIC DNA]</scope>
    <source>
        <strain evidence="2 3">KCTC 23939</strain>
    </source>
</reference>
<evidence type="ECO:0000313" key="2">
    <source>
        <dbReference type="EMBL" id="MFH6982598.1"/>
    </source>
</evidence>
<dbReference type="PANTHER" id="PTHR43313:SF1">
    <property type="entry name" value="3BETA-HYDROXYSTEROID DEHYDROGENASE DHS-16"/>
    <property type="match status" value="1"/>
</dbReference>
<keyword evidence="3" id="KW-1185">Reference proteome</keyword>
<dbReference type="RefSeq" id="WP_395416284.1">
    <property type="nucleotide sequence ID" value="NZ_JBIPKE010000012.1"/>
</dbReference>
<dbReference type="InterPro" id="IPR036291">
    <property type="entry name" value="NAD(P)-bd_dom_sf"/>
</dbReference>
<comment type="caution">
    <text evidence="2">The sequence shown here is derived from an EMBL/GenBank/DDBJ whole genome shotgun (WGS) entry which is preliminary data.</text>
</comment>
<gene>
    <name evidence="2" type="ORF">ACHKAR_04065</name>
</gene>
<dbReference type="Pfam" id="PF00106">
    <property type="entry name" value="adh_short"/>
    <property type="match status" value="1"/>
</dbReference>
<dbReference type="PRINTS" id="PR00081">
    <property type="entry name" value="GDHRDH"/>
</dbReference>
<comment type="similarity">
    <text evidence="1">Belongs to the short-chain dehydrogenases/reductases (SDR) family.</text>
</comment>
<proteinExistence type="inferred from homology"/>
<sequence>MSESGNVLITGVSTGIGYACCKVFIASGYRVFGSVRTQKDADRLSETFGEKFTPLIFDVTDHEAIDLAAIVVSKALSDQGLDCLINNAGVALGGPMMHVPIERLREQFEVNVIGLVKVTQAFLPLLGARAGHIGKPGRIINISSVVGQIAMPFLGPYVGSKHALEGISQVMRRELMHYGIDVVVVGPGAIKTPIWNKGMDSLYEDTAFARSLQIFAKGFIRGSIKHGFEPGKLALDIFRIFKKDRPKPRYAIVAKPFLNWWLPKILPTRMMDRYLAKKLEITR</sequence>
<dbReference type="PANTHER" id="PTHR43313">
    <property type="entry name" value="SHORT-CHAIN DEHYDROGENASE/REDUCTASE FAMILY 9C"/>
    <property type="match status" value="1"/>
</dbReference>
<dbReference type="PRINTS" id="PR00080">
    <property type="entry name" value="SDRFAMILY"/>
</dbReference>
<dbReference type="InterPro" id="IPR002347">
    <property type="entry name" value="SDR_fam"/>
</dbReference>
<dbReference type="SUPFAM" id="SSF51735">
    <property type="entry name" value="NAD(P)-binding Rossmann-fold domains"/>
    <property type="match status" value="1"/>
</dbReference>
<evidence type="ECO:0000313" key="3">
    <source>
        <dbReference type="Proteomes" id="UP001610063"/>
    </source>
</evidence>
<dbReference type="Gene3D" id="3.40.50.720">
    <property type="entry name" value="NAD(P)-binding Rossmann-like Domain"/>
    <property type="match status" value="1"/>
</dbReference>
<accession>A0ABW7N4X9</accession>
<organism evidence="2 3">
    <name type="scientific">Marinoscillum luteum</name>
    <dbReference type="NCBI Taxonomy" id="861051"/>
    <lineage>
        <taxon>Bacteria</taxon>
        <taxon>Pseudomonadati</taxon>
        <taxon>Bacteroidota</taxon>
        <taxon>Cytophagia</taxon>
        <taxon>Cytophagales</taxon>
        <taxon>Reichenbachiellaceae</taxon>
        <taxon>Marinoscillum</taxon>
    </lineage>
</organism>